<organism evidence="2 3">
    <name type="scientific">Dyadobacter chenwenxiniae</name>
    <dbReference type="NCBI Taxonomy" id="2906456"/>
    <lineage>
        <taxon>Bacteria</taxon>
        <taxon>Pseudomonadati</taxon>
        <taxon>Bacteroidota</taxon>
        <taxon>Cytophagia</taxon>
        <taxon>Cytophagales</taxon>
        <taxon>Spirosomataceae</taxon>
        <taxon>Dyadobacter</taxon>
    </lineage>
</organism>
<reference evidence="2" key="1">
    <citation type="submission" date="2021-12" db="EMBL/GenBank/DDBJ databases">
        <title>Novel species in genus Dyadobacter.</title>
        <authorList>
            <person name="Ma C."/>
        </authorList>
    </citation>
    <scope>NUCLEOTIDE SEQUENCE</scope>
    <source>
        <strain evidence="2">LJ419</strain>
    </source>
</reference>
<proteinExistence type="predicted"/>
<dbReference type="InterPro" id="IPR001387">
    <property type="entry name" value="Cro/C1-type_HTH"/>
</dbReference>
<dbReference type="AlphaFoldDB" id="A0A9X1TL23"/>
<dbReference type="PROSITE" id="PS50943">
    <property type="entry name" value="HTH_CROC1"/>
    <property type="match status" value="1"/>
</dbReference>
<evidence type="ECO:0000313" key="2">
    <source>
        <dbReference type="EMBL" id="MCF0061813.1"/>
    </source>
</evidence>
<dbReference type="CDD" id="cd00093">
    <property type="entry name" value="HTH_XRE"/>
    <property type="match status" value="1"/>
</dbReference>
<feature type="domain" description="HTH cro/C1-type" evidence="1">
    <location>
        <begin position="19"/>
        <end position="58"/>
    </location>
</feature>
<dbReference type="SUPFAM" id="SSF47413">
    <property type="entry name" value="lambda repressor-like DNA-binding domains"/>
    <property type="match status" value="1"/>
</dbReference>
<evidence type="ECO:0000259" key="1">
    <source>
        <dbReference type="PROSITE" id="PS50943"/>
    </source>
</evidence>
<dbReference type="Proteomes" id="UP001139000">
    <property type="component" value="Unassembled WGS sequence"/>
</dbReference>
<name>A0A9X1TL23_9BACT</name>
<protein>
    <submittedName>
        <fullName evidence="2">Helix-turn-helix domain-containing protein</fullName>
    </submittedName>
</protein>
<dbReference type="Pfam" id="PF01381">
    <property type="entry name" value="HTH_3"/>
    <property type="match status" value="1"/>
</dbReference>
<dbReference type="Gene3D" id="1.10.260.40">
    <property type="entry name" value="lambda repressor-like DNA-binding domains"/>
    <property type="match status" value="1"/>
</dbReference>
<evidence type="ECO:0000313" key="3">
    <source>
        <dbReference type="Proteomes" id="UP001139000"/>
    </source>
</evidence>
<keyword evidence="3" id="KW-1185">Reference proteome</keyword>
<accession>A0A9X1TL23</accession>
<comment type="caution">
    <text evidence="2">The sequence shown here is derived from an EMBL/GenBank/DDBJ whole genome shotgun (WGS) entry which is preliminary data.</text>
</comment>
<gene>
    <name evidence="2" type="ORF">LXM26_09935</name>
</gene>
<dbReference type="InterPro" id="IPR010982">
    <property type="entry name" value="Lambda_DNA-bd_dom_sf"/>
</dbReference>
<dbReference type="GO" id="GO:0003677">
    <property type="term" value="F:DNA binding"/>
    <property type="evidence" value="ECO:0007669"/>
    <property type="project" value="InterPro"/>
</dbReference>
<dbReference type="EMBL" id="JAJTTC010000001">
    <property type="protein sequence ID" value="MCF0061813.1"/>
    <property type="molecule type" value="Genomic_DNA"/>
</dbReference>
<sequence length="60" mass="6750">MGTFYTLSGICLSSFQAFFKEGRKAVGLTQEELAFKAGVGLRFIRDLEQGKKTLRFDKVN</sequence>